<organism evidence="5 6">
    <name type="scientific">Notoacmeibacter marinus</name>
    <dbReference type="NCBI Taxonomy" id="1876515"/>
    <lineage>
        <taxon>Bacteria</taxon>
        <taxon>Pseudomonadati</taxon>
        <taxon>Pseudomonadota</taxon>
        <taxon>Alphaproteobacteria</taxon>
        <taxon>Hyphomicrobiales</taxon>
        <taxon>Notoacmeibacteraceae</taxon>
        <taxon>Notoacmeibacter</taxon>
    </lineage>
</organism>
<keyword evidence="6" id="KW-1185">Reference proteome</keyword>
<protein>
    <recommendedName>
        <fullName evidence="7">Diguanylate cyclase</fullName>
    </recommendedName>
</protein>
<dbReference type="CDD" id="cd01948">
    <property type="entry name" value="EAL"/>
    <property type="match status" value="1"/>
</dbReference>
<dbReference type="Gene3D" id="3.30.70.270">
    <property type="match status" value="1"/>
</dbReference>
<dbReference type="InterPro" id="IPR035965">
    <property type="entry name" value="PAS-like_dom_sf"/>
</dbReference>
<dbReference type="InterPro" id="IPR001633">
    <property type="entry name" value="EAL_dom"/>
</dbReference>
<evidence type="ECO:0000259" key="4">
    <source>
        <dbReference type="PROSITE" id="PS50887"/>
    </source>
</evidence>
<comment type="caution">
    <text evidence="5">The sequence shown here is derived from an EMBL/GenBank/DDBJ whole genome shotgun (WGS) entry which is preliminary data.</text>
</comment>
<dbReference type="CDD" id="cd01949">
    <property type="entry name" value="GGDEF"/>
    <property type="match status" value="1"/>
</dbReference>
<dbReference type="PANTHER" id="PTHR44757:SF2">
    <property type="entry name" value="BIOFILM ARCHITECTURE MAINTENANCE PROTEIN MBAA"/>
    <property type="match status" value="1"/>
</dbReference>
<dbReference type="RefSeq" id="WP_094077165.1">
    <property type="nucleotide sequence ID" value="NZ_NBYO01000002.1"/>
</dbReference>
<feature type="transmembrane region" description="Helical" evidence="1">
    <location>
        <begin position="69"/>
        <end position="89"/>
    </location>
</feature>
<dbReference type="SUPFAM" id="SSF55785">
    <property type="entry name" value="PYP-like sensor domain (PAS domain)"/>
    <property type="match status" value="1"/>
</dbReference>
<dbReference type="EMBL" id="NBYO01000002">
    <property type="protein sequence ID" value="OXT00337.1"/>
    <property type="molecule type" value="Genomic_DNA"/>
</dbReference>
<evidence type="ECO:0000313" key="5">
    <source>
        <dbReference type="EMBL" id="OXT00337.1"/>
    </source>
</evidence>
<evidence type="ECO:0000313" key="6">
    <source>
        <dbReference type="Proteomes" id="UP000215405"/>
    </source>
</evidence>
<evidence type="ECO:0008006" key="7">
    <source>
        <dbReference type="Google" id="ProtNLM"/>
    </source>
</evidence>
<dbReference type="PROSITE" id="PS50883">
    <property type="entry name" value="EAL"/>
    <property type="match status" value="1"/>
</dbReference>
<feature type="domain" description="GGDEF" evidence="4">
    <location>
        <begin position="389"/>
        <end position="524"/>
    </location>
</feature>
<feature type="domain" description="PAC" evidence="2">
    <location>
        <begin position="301"/>
        <end position="357"/>
    </location>
</feature>
<accession>A0A231UWV6</accession>
<evidence type="ECO:0000259" key="3">
    <source>
        <dbReference type="PROSITE" id="PS50883"/>
    </source>
</evidence>
<dbReference type="SUPFAM" id="SSF141868">
    <property type="entry name" value="EAL domain-like"/>
    <property type="match status" value="1"/>
</dbReference>
<keyword evidence="1" id="KW-0472">Membrane</keyword>
<keyword evidence="1" id="KW-0812">Transmembrane</keyword>
<dbReference type="InterPro" id="IPR000160">
    <property type="entry name" value="GGDEF_dom"/>
</dbReference>
<feature type="transmembrane region" description="Helical" evidence="1">
    <location>
        <begin position="110"/>
        <end position="129"/>
    </location>
</feature>
<dbReference type="InterPro" id="IPR035919">
    <property type="entry name" value="EAL_sf"/>
</dbReference>
<feature type="domain" description="EAL" evidence="3">
    <location>
        <begin position="533"/>
        <end position="783"/>
    </location>
</feature>
<dbReference type="PROSITE" id="PS50113">
    <property type="entry name" value="PAC"/>
    <property type="match status" value="1"/>
</dbReference>
<dbReference type="InterPro" id="IPR000700">
    <property type="entry name" value="PAS-assoc_C"/>
</dbReference>
<gene>
    <name evidence="5" type="ORF">B7H23_09330</name>
</gene>
<dbReference type="InterPro" id="IPR043128">
    <property type="entry name" value="Rev_trsase/Diguanyl_cyclase"/>
</dbReference>
<dbReference type="PROSITE" id="PS50887">
    <property type="entry name" value="GGDEF"/>
    <property type="match status" value="1"/>
</dbReference>
<dbReference type="AlphaFoldDB" id="A0A231UWV6"/>
<dbReference type="SMART" id="SM00052">
    <property type="entry name" value="EAL"/>
    <property type="match status" value="1"/>
</dbReference>
<dbReference type="InterPro" id="IPR029787">
    <property type="entry name" value="Nucleotide_cyclase"/>
</dbReference>
<dbReference type="NCBIfam" id="TIGR00254">
    <property type="entry name" value="GGDEF"/>
    <property type="match status" value="1"/>
</dbReference>
<sequence length="791" mass="87911">MFAKFTSRFLSLLVSDPTANLTDKKTLERIDAERRIRVRENYQFIKVAGTVSAVTVTGVGVFAASSDRIWLWALCYLLFLSAVFTERLLRHKIGRYRMNSFEGISTRGTVSLVAASIIWAAVPAIFFPIADGELLLFVCGLACGNMAFNSLFLYMAPRHAAALVLIMAAGCLIGLIGRGSMAAVGVSVMLLLYAYGIIVAIRQISNAYFEGLVKRFELERSRELFRILFRDFEDTSSDWMWSVNEHGELNHISPQFLEDSRTRGYSLEPAAVYRSLKDPAICEKERAHGRMPKALLKALKNRLPFRDIVVAVELDGAWRYWRVSGRPVLDTDHRYIGMRGSFSDITDTYLAEQHLHFLALHDPLTGLANRASFEREVEMLIETVSEANREFALLTIDIDKFKMVNDTLGHQAGDEVLKEIGRRLRTASPDDACIARFGGDEFCVLLPAPTGEGESRGIAMAEGFISSLDEPLSLGPNVLEVDCSVGLAVAPRDGVDRHTIHRNADLALYRSKTLAGSSYRIFAPEMDALAQRAQELEYELRTALKRNEFELNYQPLVDSQTRKITGYEALLRWNNLKFGPVSPGEFVPIAERSGMIAGIGEWVLHQACMDAAGWPNDIHIAVNLSPHQLNGFSLLAVLPRALGESGLLARRLELEITETALEGDPEHIIDMLHSIREMGISIALDDFGTGYSSLSHLVRFPFDKLKIDRSFVSEAMVSAEAMTIVRAIVSLAHNLKVRTTAEGVETEEQFGTLAEMGIDEIQGYLIARPLPADRLDHAQNRFDAAGFNATA</sequence>
<feature type="transmembrane region" description="Helical" evidence="1">
    <location>
        <begin position="182"/>
        <end position="201"/>
    </location>
</feature>
<evidence type="ECO:0000259" key="2">
    <source>
        <dbReference type="PROSITE" id="PS50113"/>
    </source>
</evidence>
<dbReference type="PANTHER" id="PTHR44757">
    <property type="entry name" value="DIGUANYLATE CYCLASE DGCP"/>
    <property type="match status" value="1"/>
</dbReference>
<feature type="transmembrane region" description="Helical" evidence="1">
    <location>
        <begin position="160"/>
        <end position="176"/>
    </location>
</feature>
<feature type="transmembrane region" description="Helical" evidence="1">
    <location>
        <begin position="44"/>
        <end position="63"/>
    </location>
</feature>
<dbReference type="SUPFAM" id="SSF55073">
    <property type="entry name" value="Nucleotide cyclase"/>
    <property type="match status" value="1"/>
</dbReference>
<dbReference type="Gene3D" id="3.20.20.450">
    <property type="entry name" value="EAL domain"/>
    <property type="match status" value="1"/>
</dbReference>
<reference evidence="6" key="1">
    <citation type="journal article" date="2017" name="Int. J. Syst. Evol. Microbiol.">
        <title>Notoacmeibacter marinus gen. nov., sp. nov., isolated from the gut of a limpet and proposal of Notoacmeibacteraceae fam. nov. in the order Rhizobiales of the class Alphaproteobacteria.</title>
        <authorList>
            <person name="Huang Z."/>
            <person name="Guo F."/>
            <person name="Lai Q."/>
        </authorList>
    </citation>
    <scope>NUCLEOTIDE SEQUENCE [LARGE SCALE GENOMIC DNA]</scope>
    <source>
        <strain evidence="6">XMTR2A4</strain>
    </source>
</reference>
<dbReference type="Pfam" id="PF00563">
    <property type="entry name" value="EAL"/>
    <property type="match status" value="1"/>
</dbReference>
<name>A0A231UWV6_9HYPH</name>
<proteinExistence type="predicted"/>
<evidence type="ECO:0000256" key="1">
    <source>
        <dbReference type="SAM" id="Phobius"/>
    </source>
</evidence>
<dbReference type="Gene3D" id="3.30.450.20">
    <property type="entry name" value="PAS domain"/>
    <property type="match status" value="1"/>
</dbReference>
<dbReference type="SMART" id="SM00267">
    <property type="entry name" value="GGDEF"/>
    <property type="match status" value="1"/>
</dbReference>
<dbReference type="Proteomes" id="UP000215405">
    <property type="component" value="Unassembled WGS sequence"/>
</dbReference>
<keyword evidence="1" id="KW-1133">Transmembrane helix</keyword>
<dbReference type="InterPro" id="IPR052155">
    <property type="entry name" value="Biofilm_reg_signaling"/>
</dbReference>
<dbReference type="Pfam" id="PF00990">
    <property type="entry name" value="GGDEF"/>
    <property type="match status" value="1"/>
</dbReference>